<dbReference type="PANTHER" id="PTHR35754:SF2">
    <property type="entry name" value="ATP SYNTHASE SUBUNIT B"/>
    <property type="match status" value="1"/>
</dbReference>
<name>A0AAN8UYV8_9MAGN</name>
<dbReference type="PANTHER" id="PTHR35754">
    <property type="entry name" value="ATP SYNTHASE SUBUNIT B"/>
    <property type="match status" value="1"/>
</dbReference>
<sequence length="250" mass="28880">MEALRKLEDVRRVLVLMESKGIEKHILSSNNTPDSDRLLAYFILFLVTDLHMDFLSISEFLVEVSDDLFDYEDDVLEYSFNILRMFVRIHGASKAQIMLLRPFFVIEALNKFRIAFFAPCVIGCLKQSSLFCTAYADQYLWIPFCPNEMHIVFDTKMETVNLPISWGPLFLLFFWSSAAVKKKYERLLRTLDPKLASRYRIRCEEATMEGGNISGYSLGTWSFPPVIEDEDTFIGLNLLCYESSGHAKIS</sequence>
<evidence type="ECO:0000313" key="1">
    <source>
        <dbReference type="EMBL" id="KAK6923349.1"/>
    </source>
</evidence>
<gene>
    <name evidence="1" type="ORF">RJ641_011653</name>
</gene>
<comment type="caution">
    <text evidence="1">The sequence shown here is derived from an EMBL/GenBank/DDBJ whole genome shotgun (WGS) entry which is preliminary data.</text>
</comment>
<proteinExistence type="predicted"/>
<organism evidence="1 2">
    <name type="scientific">Dillenia turbinata</name>
    <dbReference type="NCBI Taxonomy" id="194707"/>
    <lineage>
        <taxon>Eukaryota</taxon>
        <taxon>Viridiplantae</taxon>
        <taxon>Streptophyta</taxon>
        <taxon>Embryophyta</taxon>
        <taxon>Tracheophyta</taxon>
        <taxon>Spermatophyta</taxon>
        <taxon>Magnoliopsida</taxon>
        <taxon>eudicotyledons</taxon>
        <taxon>Gunneridae</taxon>
        <taxon>Pentapetalae</taxon>
        <taxon>Dilleniales</taxon>
        <taxon>Dilleniaceae</taxon>
        <taxon>Dillenia</taxon>
    </lineage>
</organism>
<dbReference type="EMBL" id="JBAMMX010000018">
    <property type="protein sequence ID" value="KAK6923349.1"/>
    <property type="molecule type" value="Genomic_DNA"/>
</dbReference>
<reference evidence="1 2" key="1">
    <citation type="submission" date="2023-12" db="EMBL/GenBank/DDBJ databases">
        <title>A high-quality genome assembly for Dillenia turbinata (Dilleniales).</title>
        <authorList>
            <person name="Chanderbali A."/>
        </authorList>
    </citation>
    <scope>NUCLEOTIDE SEQUENCE [LARGE SCALE GENOMIC DNA]</scope>
    <source>
        <strain evidence="1">LSX21</strain>
        <tissue evidence="1">Leaf</tissue>
    </source>
</reference>
<evidence type="ECO:0000313" key="2">
    <source>
        <dbReference type="Proteomes" id="UP001370490"/>
    </source>
</evidence>
<keyword evidence="2" id="KW-1185">Reference proteome</keyword>
<protein>
    <submittedName>
        <fullName evidence="1">Uncharacterized protein</fullName>
    </submittedName>
</protein>
<dbReference type="Proteomes" id="UP001370490">
    <property type="component" value="Unassembled WGS sequence"/>
</dbReference>
<accession>A0AAN8UYV8</accession>
<dbReference type="AlphaFoldDB" id="A0AAN8UYV8"/>